<dbReference type="GO" id="GO:0009734">
    <property type="term" value="P:auxin-activated signaling pathway"/>
    <property type="evidence" value="ECO:0007669"/>
    <property type="project" value="UniProtKB-UniRule"/>
</dbReference>
<reference evidence="14" key="2">
    <citation type="submission" date="2021-05" db="UniProtKB">
        <authorList>
            <consortium name="EnsemblPlants"/>
        </authorList>
    </citation>
    <scope>IDENTIFICATION</scope>
    <source>
        <strain evidence="14">subsp. malaccensis</strain>
    </source>
</reference>
<evidence type="ECO:0000256" key="11">
    <source>
        <dbReference type="SAM" id="MobiDB-lite"/>
    </source>
</evidence>
<keyword evidence="9 10" id="KW-0927">Auxin signaling pathway</keyword>
<dbReference type="InterPro" id="IPR003311">
    <property type="entry name" value="AUX_IAA"/>
</dbReference>
<dbReference type="OMA" id="LDWPPIK"/>
<accession>A0A804KCH0</accession>
<evidence type="ECO:0000256" key="7">
    <source>
        <dbReference type="ARBA" id="ARBA00023163"/>
    </source>
</evidence>
<evidence type="ECO:0000256" key="4">
    <source>
        <dbReference type="ARBA" id="ARBA00011726"/>
    </source>
</evidence>
<dbReference type="Proteomes" id="UP000012960">
    <property type="component" value="Unplaced"/>
</dbReference>
<evidence type="ECO:0000256" key="5">
    <source>
        <dbReference type="ARBA" id="ARBA00022491"/>
    </source>
</evidence>
<protein>
    <recommendedName>
        <fullName evidence="10">Auxin-responsive protein</fullName>
    </recommendedName>
</protein>
<evidence type="ECO:0000313" key="15">
    <source>
        <dbReference type="Proteomes" id="UP000012960"/>
    </source>
</evidence>
<reference evidence="13" key="1">
    <citation type="submission" date="2021-03" db="EMBL/GenBank/DDBJ databases">
        <authorList>
            <consortium name="Genoscope - CEA"/>
            <person name="William W."/>
        </authorList>
    </citation>
    <scope>NUCLEOTIDE SEQUENCE</scope>
    <source>
        <strain evidence="13">Doubled-haploid Pahang</strain>
    </source>
</reference>
<dbReference type="InterPro" id="IPR053793">
    <property type="entry name" value="PB1-like"/>
</dbReference>
<organism evidence="14 15">
    <name type="scientific">Musa acuminata subsp. malaccensis</name>
    <name type="common">Wild banana</name>
    <name type="synonym">Musa malaccensis</name>
    <dbReference type="NCBI Taxonomy" id="214687"/>
    <lineage>
        <taxon>Eukaryota</taxon>
        <taxon>Viridiplantae</taxon>
        <taxon>Streptophyta</taxon>
        <taxon>Embryophyta</taxon>
        <taxon>Tracheophyta</taxon>
        <taxon>Spermatophyta</taxon>
        <taxon>Magnoliopsida</taxon>
        <taxon>Liliopsida</taxon>
        <taxon>Zingiberales</taxon>
        <taxon>Musaceae</taxon>
        <taxon>Musa</taxon>
    </lineage>
</organism>
<proteinExistence type="inferred from homology"/>
<keyword evidence="7 10" id="KW-0804">Transcription</keyword>
<dbReference type="SUPFAM" id="SSF54277">
    <property type="entry name" value="CAD &amp; PB1 domains"/>
    <property type="match status" value="1"/>
</dbReference>
<dbReference type="Gene3D" id="3.10.20.90">
    <property type="entry name" value="Phosphatidylinositol 3-kinase Catalytic Subunit, Chain A, domain 1"/>
    <property type="match status" value="1"/>
</dbReference>
<dbReference type="SMR" id="A0A804KCH0"/>
<gene>
    <name evidence="13" type="ORF">GSMUA_91090.1</name>
</gene>
<dbReference type="Gramene" id="Ma08_t30290.1">
    <property type="protein sequence ID" value="Ma08_p30290.1"/>
    <property type="gene ID" value="Ma08_g30290"/>
</dbReference>
<dbReference type="InterPro" id="IPR033389">
    <property type="entry name" value="AUX/IAA_dom"/>
</dbReference>
<dbReference type="EMBL" id="HG996472">
    <property type="protein sequence ID" value="CAG1833189.1"/>
    <property type="molecule type" value="Genomic_DNA"/>
</dbReference>
<dbReference type="GO" id="GO:0005634">
    <property type="term" value="C:nucleus"/>
    <property type="evidence" value="ECO:0007669"/>
    <property type="project" value="UniProtKB-SubCell"/>
</dbReference>
<evidence type="ECO:0000256" key="8">
    <source>
        <dbReference type="ARBA" id="ARBA00023242"/>
    </source>
</evidence>
<name>A0A804KCH0_MUSAM</name>
<feature type="region of interest" description="Disordered" evidence="11">
    <location>
        <begin position="1"/>
        <end position="20"/>
    </location>
</feature>
<comment type="subcellular location">
    <subcellularLocation>
        <location evidence="2 10">Nucleus</location>
    </subcellularLocation>
</comment>
<dbReference type="FunCoup" id="A0A804KCH0">
    <property type="interactions" value="1145"/>
</dbReference>
<dbReference type="AlphaFoldDB" id="A0A804KCH0"/>
<comment type="similarity">
    <text evidence="3 10">Belongs to the Aux/IAA family.</text>
</comment>
<dbReference type="PANTHER" id="PTHR31734:SF94">
    <property type="entry name" value="AUXIN-RESPONSIVE PROTEIN IAA30"/>
    <property type="match status" value="1"/>
</dbReference>
<dbReference type="OrthoDB" id="652411at2759"/>
<evidence type="ECO:0000256" key="3">
    <source>
        <dbReference type="ARBA" id="ARBA00006728"/>
    </source>
</evidence>
<evidence type="ECO:0000256" key="2">
    <source>
        <dbReference type="ARBA" id="ARBA00004123"/>
    </source>
</evidence>
<evidence type="ECO:0000313" key="14">
    <source>
        <dbReference type="EnsemblPlants" id="Ma08_p30290.1"/>
    </source>
</evidence>
<dbReference type="EnsemblPlants" id="Ma08_t30290.1">
    <property type="protein sequence ID" value="Ma08_p30290.1"/>
    <property type="gene ID" value="Ma08_g30290"/>
</dbReference>
<feature type="compositionally biased region" description="Low complexity" evidence="11">
    <location>
        <begin position="1"/>
        <end position="17"/>
    </location>
</feature>
<dbReference type="PROSITE" id="PS51745">
    <property type="entry name" value="PB1"/>
    <property type="match status" value="1"/>
</dbReference>
<dbReference type="PANTHER" id="PTHR31734">
    <property type="entry name" value="AUXIN-RESPONSIVE PROTEIN IAA17"/>
    <property type="match status" value="1"/>
</dbReference>
<keyword evidence="6 10" id="KW-0805">Transcription regulation</keyword>
<feature type="domain" description="PB1" evidence="12">
    <location>
        <begin position="86"/>
        <end position="175"/>
    </location>
</feature>
<sequence length="176" mass="19952">MGDQSNSPSSSIDSSSSHPALCSTSSIFQTRRDLLSTDLKLGLGLSTSALHGCSSKEREQLSHWPPIKPLLRSTLEEKVHRSHSKTFFVKVYMEGLPIGRKLDLFSHSGYDSLTRTLRRMFRTTIICPDTSRVPPEKAHVLTYEDKEGDWMMVGDVPWELFLRTVKRLKITRADKC</sequence>
<keyword evidence="15" id="KW-1185">Reference proteome</keyword>
<evidence type="ECO:0000256" key="9">
    <source>
        <dbReference type="ARBA" id="ARBA00023294"/>
    </source>
</evidence>
<keyword evidence="5 10" id="KW-0678">Repressor</keyword>
<evidence type="ECO:0000256" key="1">
    <source>
        <dbReference type="ARBA" id="ARBA00002159"/>
    </source>
</evidence>
<comment type="function">
    <text evidence="1 10">Aux/IAA proteins are short-lived transcriptional factors that function as repressors of early auxin response genes at low auxin concentrations.</text>
</comment>
<evidence type="ECO:0000256" key="10">
    <source>
        <dbReference type="RuleBase" id="RU004549"/>
    </source>
</evidence>
<evidence type="ECO:0000259" key="12">
    <source>
        <dbReference type="PROSITE" id="PS51745"/>
    </source>
</evidence>
<dbReference type="GO" id="GO:0006355">
    <property type="term" value="P:regulation of DNA-templated transcription"/>
    <property type="evidence" value="ECO:0007669"/>
    <property type="project" value="InterPro"/>
</dbReference>
<comment type="subunit">
    <text evidence="4 10">Homodimers and heterodimers.</text>
</comment>
<keyword evidence="8 10" id="KW-0539">Nucleus</keyword>
<evidence type="ECO:0000313" key="13">
    <source>
        <dbReference type="EMBL" id="CAG1833189.1"/>
    </source>
</evidence>
<dbReference type="Pfam" id="PF02309">
    <property type="entry name" value="AUX_IAA"/>
    <property type="match status" value="1"/>
</dbReference>
<evidence type="ECO:0000256" key="6">
    <source>
        <dbReference type="ARBA" id="ARBA00023015"/>
    </source>
</evidence>